<evidence type="ECO:0000313" key="1">
    <source>
        <dbReference type="EMBL" id="SVE58771.1"/>
    </source>
</evidence>
<protein>
    <submittedName>
        <fullName evidence="1">Uncharacterized protein</fullName>
    </submittedName>
</protein>
<dbReference type="AlphaFoldDB" id="A0A383EPS1"/>
<feature type="non-terminal residue" evidence="1">
    <location>
        <position position="77"/>
    </location>
</feature>
<reference evidence="1" key="1">
    <citation type="submission" date="2018-05" db="EMBL/GenBank/DDBJ databases">
        <authorList>
            <person name="Lanie J.A."/>
            <person name="Ng W.-L."/>
            <person name="Kazmierczak K.M."/>
            <person name="Andrzejewski T.M."/>
            <person name="Davidsen T.M."/>
            <person name="Wayne K.J."/>
            <person name="Tettelin H."/>
            <person name="Glass J.I."/>
            <person name="Rusch D."/>
            <person name="Podicherti R."/>
            <person name="Tsui H.-C.T."/>
            <person name="Winkler M.E."/>
        </authorList>
    </citation>
    <scope>NUCLEOTIDE SEQUENCE</scope>
</reference>
<proteinExistence type="predicted"/>
<sequence length="77" mass="8887">MSEEVIVEEVEEEEKSTEQKSTELVVRSFGAIVEHKSYGGKSLVENLHNADLAAKKVQYTERIWDRSRSQFMIKNLT</sequence>
<organism evidence="1">
    <name type="scientific">marine metagenome</name>
    <dbReference type="NCBI Taxonomy" id="408172"/>
    <lineage>
        <taxon>unclassified sequences</taxon>
        <taxon>metagenomes</taxon>
        <taxon>ecological metagenomes</taxon>
    </lineage>
</organism>
<gene>
    <name evidence="1" type="ORF">METZ01_LOCUS511625</name>
</gene>
<dbReference type="EMBL" id="UINC01227752">
    <property type="protein sequence ID" value="SVE58771.1"/>
    <property type="molecule type" value="Genomic_DNA"/>
</dbReference>
<accession>A0A383EPS1</accession>
<name>A0A383EPS1_9ZZZZ</name>